<evidence type="ECO:0000256" key="4">
    <source>
        <dbReference type="ARBA" id="ARBA00022741"/>
    </source>
</evidence>
<keyword evidence="8" id="KW-1185">Reference proteome</keyword>
<keyword evidence="4" id="KW-0547">Nucleotide-binding</keyword>
<evidence type="ECO:0000256" key="3">
    <source>
        <dbReference type="ARBA" id="ARBA00022723"/>
    </source>
</evidence>
<gene>
    <name evidence="7" type="ORF">K6V98_06200</name>
</gene>
<comment type="similarity">
    <text evidence="1">Belongs to the folylpolyglutamate synthase family.</text>
</comment>
<dbReference type="Gene3D" id="3.90.190.20">
    <property type="entry name" value="Mur ligase, C-terminal domain"/>
    <property type="match status" value="1"/>
</dbReference>
<keyword evidence="6" id="KW-0460">Magnesium</keyword>
<keyword evidence="3" id="KW-0479">Metal-binding</keyword>
<organism evidence="7 8">
    <name type="scientific">Collinsella ureilytica</name>
    <dbReference type="NCBI Taxonomy" id="2869515"/>
    <lineage>
        <taxon>Bacteria</taxon>
        <taxon>Bacillati</taxon>
        <taxon>Actinomycetota</taxon>
        <taxon>Coriobacteriia</taxon>
        <taxon>Coriobacteriales</taxon>
        <taxon>Coriobacteriaceae</taxon>
        <taxon>Collinsella</taxon>
    </lineage>
</organism>
<dbReference type="Gene3D" id="3.40.1190.10">
    <property type="entry name" value="Mur-like, catalytic domain"/>
    <property type="match status" value="1"/>
</dbReference>
<dbReference type="InterPro" id="IPR036615">
    <property type="entry name" value="Mur_ligase_C_dom_sf"/>
</dbReference>
<dbReference type="PANTHER" id="PTHR11136:SF0">
    <property type="entry name" value="DIHYDROFOLATE SYNTHETASE-RELATED"/>
    <property type="match status" value="1"/>
</dbReference>
<evidence type="ECO:0000256" key="6">
    <source>
        <dbReference type="ARBA" id="ARBA00022842"/>
    </source>
</evidence>
<evidence type="ECO:0000313" key="7">
    <source>
        <dbReference type="EMBL" id="MBY4797936.1"/>
    </source>
</evidence>
<keyword evidence="2" id="KW-0436">Ligase</keyword>
<dbReference type="EMBL" id="JAIMFO010000007">
    <property type="protein sequence ID" value="MBY4797936.1"/>
    <property type="molecule type" value="Genomic_DNA"/>
</dbReference>
<evidence type="ECO:0000256" key="1">
    <source>
        <dbReference type="ARBA" id="ARBA00008276"/>
    </source>
</evidence>
<name>A0ABS7MKN8_9ACTN</name>
<dbReference type="SUPFAM" id="SSF53623">
    <property type="entry name" value="MurD-like peptide ligases, catalytic domain"/>
    <property type="match status" value="1"/>
</dbReference>
<dbReference type="InterPro" id="IPR001645">
    <property type="entry name" value="Folylpolyglutamate_synth"/>
</dbReference>
<sequence>MSIPCRSEAYAIPFSFAELSYPHALVRAADTGRMHGTGPLREVVEEMLNELQRPDEHLSCLQIAGTNGKTSTSRYTAAILRGEGKRVGLFTSPHLVRYPERIEIDGQPVSDVVFAHGVSAAVAAGDRVNAARSAVGLEPYLVTPFDVLTVAALVIFAESALEVAVLEVGLGGRWDATTATRPDAVAITGIGLDHMGILGSTLAEIAGEKAAVIRHGQAVVLGEGLGEPSVHAVIQKRCQAQGVTPIWVSHELLVAPQQLGKTLEIRVSGQFASYEVSAVKPAYQAQNIACAIMLAEAYLKRALVIASLQQSVACCPTPGRFDVLRADPLLLVDACHNPQGCAEFISSIAAIAPNRDERPHLLIAALSDKDVQGIVSILAPAFPGFAVTNTSADRALPAADLAEFLQSELESQQRFETPVEIFGSPAEAIEAYGKRGLPLVAAGTITLAGELAGLVRHAHAAYLHPDDSRPQEPESR</sequence>
<dbReference type="NCBIfam" id="TIGR01499">
    <property type="entry name" value="folC"/>
    <property type="match status" value="1"/>
</dbReference>
<protein>
    <submittedName>
        <fullName evidence="7">Bifunctional folylpolyglutamate synthase/dihydrofolate synthase</fullName>
    </submittedName>
</protein>
<dbReference type="PANTHER" id="PTHR11136">
    <property type="entry name" value="FOLYLPOLYGLUTAMATE SYNTHASE-RELATED"/>
    <property type="match status" value="1"/>
</dbReference>
<keyword evidence="5" id="KW-0067">ATP-binding</keyword>
<accession>A0ABS7MKN8</accession>
<dbReference type="SUPFAM" id="SSF53244">
    <property type="entry name" value="MurD-like peptide ligases, peptide-binding domain"/>
    <property type="match status" value="1"/>
</dbReference>
<dbReference type="RefSeq" id="WP_222199658.1">
    <property type="nucleotide sequence ID" value="NZ_JAIMFO010000007.1"/>
</dbReference>
<evidence type="ECO:0000313" key="8">
    <source>
        <dbReference type="Proteomes" id="UP000700908"/>
    </source>
</evidence>
<proteinExistence type="inferred from homology"/>
<evidence type="ECO:0000256" key="5">
    <source>
        <dbReference type="ARBA" id="ARBA00022840"/>
    </source>
</evidence>
<dbReference type="Proteomes" id="UP000700908">
    <property type="component" value="Unassembled WGS sequence"/>
</dbReference>
<reference evidence="7 8" key="1">
    <citation type="submission" date="2021-08" db="EMBL/GenBank/DDBJ databases">
        <title>Collinsella faecalis sp. nov. isolated from swine faeces.</title>
        <authorList>
            <person name="Oh B.S."/>
            <person name="Lee J.H."/>
        </authorList>
    </citation>
    <scope>NUCLEOTIDE SEQUENCE [LARGE SCALE GENOMIC DNA]</scope>
    <source>
        <strain evidence="7 8">AGMB00827</strain>
    </source>
</reference>
<dbReference type="InterPro" id="IPR036565">
    <property type="entry name" value="Mur-like_cat_sf"/>
</dbReference>
<comment type="caution">
    <text evidence="7">The sequence shown here is derived from an EMBL/GenBank/DDBJ whole genome shotgun (WGS) entry which is preliminary data.</text>
</comment>
<evidence type="ECO:0000256" key="2">
    <source>
        <dbReference type="ARBA" id="ARBA00022598"/>
    </source>
</evidence>